<dbReference type="InterPro" id="IPR011990">
    <property type="entry name" value="TPR-like_helical_dom_sf"/>
</dbReference>
<keyword evidence="1" id="KW-0472">Membrane</keyword>
<accession>A0A940SXP2</accession>
<dbReference type="EMBL" id="JAEEGA010000017">
    <property type="protein sequence ID" value="MBP1043511.1"/>
    <property type="molecule type" value="Genomic_DNA"/>
</dbReference>
<evidence type="ECO:0000313" key="3">
    <source>
        <dbReference type="Proteomes" id="UP000674938"/>
    </source>
</evidence>
<proteinExistence type="predicted"/>
<keyword evidence="1" id="KW-1133">Transmembrane helix</keyword>
<dbReference type="SUPFAM" id="SSF48452">
    <property type="entry name" value="TPR-like"/>
    <property type="match status" value="1"/>
</dbReference>
<reference evidence="2" key="1">
    <citation type="submission" date="2020-12" db="EMBL/GenBank/DDBJ databases">
        <title>Vagococcus allomyrinae sp. nov. and Enterococcus lavae sp. nov., isolated from the larvae of Allomyrina dichotoma.</title>
        <authorList>
            <person name="Lee S.D."/>
        </authorList>
    </citation>
    <scope>NUCLEOTIDE SEQUENCE</scope>
    <source>
        <strain evidence="2">BWB3-3</strain>
    </source>
</reference>
<evidence type="ECO:0000256" key="1">
    <source>
        <dbReference type="SAM" id="Phobius"/>
    </source>
</evidence>
<sequence>MNKLSGVLINNRSRIRKWTNWLLYAIFGAYILFLIVTTPHPITKLVYGLIGLIVLSIILLFEWLTLLYQKMIFALTMACDHQKARHLRNKLKRFDYFKGFGPSLKLFDALLLLDEGDYQACLNHLDQHHHFFHGTTDYLLINYRTMLQCAYFLTNRPLFDDALKKIKQLKYGVQSNKALSPLYSWEEIQGLQFFRQGRYSQSLKTLKKVNTTRFNTREVTYLLFEQAQALHASNNLSEAHRLLEDVSKQGNQLHIVTLAKNKEWMTFEKYE</sequence>
<evidence type="ECO:0008006" key="4">
    <source>
        <dbReference type="Google" id="ProtNLM"/>
    </source>
</evidence>
<name>A0A940SXP2_9ENTE</name>
<keyword evidence="3" id="KW-1185">Reference proteome</keyword>
<evidence type="ECO:0000313" key="2">
    <source>
        <dbReference type="EMBL" id="MBP1043511.1"/>
    </source>
</evidence>
<comment type="caution">
    <text evidence="2">The sequence shown here is derived from an EMBL/GenBank/DDBJ whole genome shotgun (WGS) entry which is preliminary data.</text>
</comment>
<protein>
    <recommendedName>
        <fullName evidence="4">Tetratricopeptide repeat protein</fullName>
    </recommendedName>
</protein>
<gene>
    <name evidence="2" type="ORF">I6N95_21020</name>
</gene>
<feature type="transmembrane region" description="Helical" evidence="1">
    <location>
        <begin position="21"/>
        <end position="39"/>
    </location>
</feature>
<organism evidence="2 3">
    <name type="scientific">Vagococcus allomyrinae</name>
    <dbReference type="NCBI Taxonomy" id="2794353"/>
    <lineage>
        <taxon>Bacteria</taxon>
        <taxon>Bacillati</taxon>
        <taxon>Bacillota</taxon>
        <taxon>Bacilli</taxon>
        <taxon>Lactobacillales</taxon>
        <taxon>Enterococcaceae</taxon>
        <taxon>Vagococcus</taxon>
    </lineage>
</organism>
<dbReference type="RefSeq" id="WP_209531324.1">
    <property type="nucleotide sequence ID" value="NZ_JAEEGA010000017.1"/>
</dbReference>
<feature type="transmembrane region" description="Helical" evidence="1">
    <location>
        <begin position="45"/>
        <end position="68"/>
    </location>
</feature>
<dbReference type="Proteomes" id="UP000674938">
    <property type="component" value="Unassembled WGS sequence"/>
</dbReference>
<keyword evidence="1" id="KW-0812">Transmembrane</keyword>
<dbReference type="AlphaFoldDB" id="A0A940SXP2"/>